<comment type="caution">
    <text evidence="13">The sequence shown here is derived from an EMBL/GenBank/DDBJ whole genome shotgun (WGS) entry which is preliminary data.</text>
</comment>
<protein>
    <submittedName>
        <fullName evidence="13">ABC transporter domain-containing protein</fullName>
    </submittedName>
</protein>
<feature type="compositionally biased region" description="Polar residues" evidence="9">
    <location>
        <begin position="852"/>
        <end position="877"/>
    </location>
</feature>
<dbReference type="InterPro" id="IPR003439">
    <property type="entry name" value="ABC_transporter-like_ATP-bd"/>
</dbReference>
<evidence type="ECO:0000256" key="4">
    <source>
        <dbReference type="ARBA" id="ARBA00022741"/>
    </source>
</evidence>
<feature type="transmembrane region" description="Helical" evidence="10">
    <location>
        <begin position="120"/>
        <end position="138"/>
    </location>
</feature>
<keyword evidence="2" id="KW-0813">Transport</keyword>
<feature type="region of interest" description="Disordered" evidence="9">
    <location>
        <begin position="1004"/>
        <end position="1173"/>
    </location>
</feature>
<dbReference type="GeneID" id="80869397"/>
<dbReference type="PROSITE" id="PS50929">
    <property type="entry name" value="ABC_TM1F"/>
    <property type="match status" value="1"/>
</dbReference>
<keyword evidence="7 10" id="KW-0472">Membrane</keyword>
<dbReference type="PANTHER" id="PTHR24221:SF503">
    <property type="entry name" value="MITOCHONDRIAL POTASSIUM CHANNEL ATP-BINDING SUBUNIT"/>
    <property type="match status" value="1"/>
</dbReference>
<accession>A0A9W9BB52</accession>
<dbReference type="InterPro" id="IPR036640">
    <property type="entry name" value="ABC1_TM_sf"/>
</dbReference>
<dbReference type="Pfam" id="PF00664">
    <property type="entry name" value="ABC_membrane"/>
    <property type="match status" value="1"/>
</dbReference>
<evidence type="ECO:0000256" key="1">
    <source>
        <dbReference type="ARBA" id="ARBA00004141"/>
    </source>
</evidence>
<feature type="compositionally biased region" description="Polar residues" evidence="9">
    <location>
        <begin position="1039"/>
        <end position="1053"/>
    </location>
</feature>
<proteinExistence type="inferred from homology"/>
<feature type="transmembrane region" description="Helical" evidence="10">
    <location>
        <begin position="470"/>
        <end position="492"/>
    </location>
</feature>
<dbReference type="PROSITE" id="PS50893">
    <property type="entry name" value="ABC_TRANSPORTER_2"/>
    <property type="match status" value="1"/>
</dbReference>
<feature type="compositionally biased region" description="Low complexity" evidence="9">
    <location>
        <begin position="900"/>
        <end position="910"/>
    </location>
</feature>
<keyword evidence="3 10" id="KW-0812">Transmembrane</keyword>
<evidence type="ECO:0000256" key="8">
    <source>
        <dbReference type="ARBA" id="ARBA00024363"/>
    </source>
</evidence>
<dbReference type="InterPro" id="IPR027417">
    <property type="entry name" value="P-loop_NTPase"/>
</dbReference>
<feature type="transmembrane region" description="Helical" evidence="10">
    <location>
        <begin position="56"/>
        <end position="78"/>
    </location>
</feature>
<feature type="transmembrane region" description="Helical" evidence="10">
    <location>
        <begin position="90"/>
        <end position="108"/>
    </location>
</feature>
<evidence type="ECO:0000259" key="12">
    <source>
        <dbReference type="PROSITE" id="PS50929"/>
    </source>
</evidence>
<keyword evidence="5" id="KW-0067">ATP-binding</keyword>
<comment type="subcellular location">
    <subcellularLocation>
        <location evidence="1">Membrane</location>
        <topology evidence="1">Multi-pass membrane protein</topology>
    </subcellularLocation>
</comment>
<feature type="region of interest" description="Disordered" evidence="9">
    <location>
        <begin position="788"/>
        <end position="929"/>
    </location>
</feature>
<dbReference type="Gene3D" id="1.20.1560.10">
    <property type="entry name" value="ABC transporter type 1, transmembrane domain"/>
    <property type="match status" value="1"/>
</dbReference>
<dbReference type="FunFam" id="3.40.50.300:FF:000287">
    <property type="entry name" value="Multidrug ABC transporter ATP-binding protein"/>
    <property type="match status" value="1"/>
</dbReference>
<dbReference type="EMBL" id="JAOPEN010000004">
    <property type="protein sequence ID" value="KAJ4859232.1"/>
    <property type="molecule type" value="Genomic_DNA"/>
</dbReference>
<feature type="transmembrane region" description="Helical" evidence="10">
    <location>
        <begin position="16"/>
        <end position="35"/>
    </location>
</feature>
<evidence type="ECO:0000256" key="2">
    <source>
        <dbReference type="ARBA" id="ARBA00022448"/>
    </source>
</evidence>
<dbReference type="AlphaFoldDB" id="A0A9W9BB52"/>
<dbReference type="SUPFAM" id="SSF52540">
    <property type="entry name" value="P-loop containing nucleoside triphosphate hydrolases"/>
    <property type="match status" value="1"/>
</dbReference>
<feature type="region of interest" description="Disordered" evidence="9">
    <location>
        <begin position="186"/>
        <end position="229"/>
    </location>
</feature>
<keyword evidence="6 10" id="KW-1133">Transmembrane helix</keyword>
<feature type="compositionally biased region" description="Polar residues" evidence="9">
    <location>
        <begin position="207"/>
        <end position="219"/>
    </location>
</feature>
<feature type="transmembrane region" description="Helical" evidence="10">
    <location>
        <begin position="150"/>
        <end position="175"/>
    </location>
</feature>
<dbReference type="GO" id="GO:0005524">
    <property type="term" value="F:ATP binding"/>
    <property type="evidence" value="ECO:0007669"/>
    <property type="project" value="UniProtKB-KW"/>
</dbReference>
<evidence type="ECO:0000256" key="3">
    <source>
        <dbReference type="ARBA" id="ARBA00022692"/>
    </source>
</evidence>
<evidence type="ECO:0000256" key="10">
    <source>
        <dbReference type="SAM" id="Phobius"/>
    </source>
</evidence>
<feature type="compositionally biased region" description="Basic and acidic residues" evidence="9">
    <location>
        <begin position="911"/>
        <end position="921"/>
    </location>
</feature>
<dbReference type="Proteomes" id="UP001140511">
    <property type="component" value="Unassembled WGS sequence"/>
</dbReference>
<name>A0A9W9BB52_9HYPO</name>
<evidence type="ECO:0000313" key="13">
    <source>
        <dbReference type="EMBL" id="KAJ4859232.1"/>
    </source>
</evidence>
<evidence type="ECO:0000256" key="5">
    <source>
        <dbReference type="ARBA" id="ARBA00022840"/>
    </source>
</evidence>
<dbReference type="InterPro" id="IPR017871">
    <property type="entry name" value="ABC_transporter-like_CS"/>
</dbReference>
<feature type="domain" description="ABC transporter" evidence="11">
    <location>
        <begin position="534"/>
        <end position="768"/>
    </location>
</feature>
<evidence type="ECO:0000313" key="14">
    <source>
        <dbReference type="Proteomes" id="UP001140511"/>
    </source>
</evidence>
<organism evidence="13 14">
    <name type="scientific">Trichoderma breve</name>
    <dbReference type="NCBI Taxonomy" id="2034170"/>
    <lineage>
        <taxon>Eukaryota</taxon>
        <taxon>Fungi</taxon>
        <taxon>Dikarya</taxon>
        <taxon>Ascomycota</taxon>
        <taxon>Pezizomycotina</taxon>
        <taxon>Sordariomycetes</taxon>
        <taxon>Hypocreomycetidae</taxon>
        <taxon>Hypocreales</taxon>
        <taxon>Hypocreaceae</taxon>
        <taxon>Trichoderma</taxon>
    </lineage>
</organism>
<dbReference type="PROSITE" id="PS00211">
    <property type="entry name" value="ABC_TRANSPORTER_1"/>
    <property type="match status" value="1"/>
</dbReference>
<feature type="domain" description="ABC transmembrane type-1" evidence="12">
    <location>
        <begin position="274"/>
        <end position="446"/>
    </location>
</feature>
<dbReference type="GO" id="GO:0016020">
    <property type="term" value="C:membrane"/>
    <property type="evidence" value="ECO:0007669"/>
    <property type="project" value="UniProtKB-SubCell"/>
</dbReference>
<dbReference type="PANTHER" id="PTHR24221">
    <property type="entry name" value="ATP-BINDING CASSETTE SUB-FAMILY B"/>
    <property type="match status" value="1"/>
</dbReference>
<feature type="transmembrane region" description="Helical" evidence="10">
    <location>
        <begin position="412"/>
        <end position="433"/>
    </location>
</feature>
<feature type="compositionally biased region" description="Basic and acidic residues" evidence="9">
    <location>
        <begin position="887"/>
        <end position="899"/>
    </location>
</feature>
<feature type="compositionally biased region" description="Basic and acidic residues" evidence="9">
    <location>
        <begin position="795"/>
        <end position="821"/>
    </location>
</feature>
<dbReference type="SMART" id="SM00382">
    <property type="entry name" value="AAA"/>
    <property type="match status" value="1"/>
</dbReference>
<keyword evidence="4" id="KW-0547">Nucleotide-binding</keyword>
<dbReference type="Pfam" id="PF00005">
    <property type="entry name" value="ABC_tran"/>
    <property type="match status" value="1"/>
</dbReference>
<dbReference type="RefSeq" id="XP_056028288.1">
    <property type="nucleotide sequence ID" value="XM_056174709.1"/>
</dbReference>
<gene>
    <name evidence="13" type="ORF">T069G_07499</name>
</gene>
<sequence length="1173" mass="127383">MAVVAGEGAVLVALKYLYPAVVFLYYLASSVLASCTLQALKKTQDAQPERPSRRAVIYILGFFLSTYGAQLITLGTQSVIQRSAPLEHQVINYLSCILVFGILCIQLIESDTVIWFPFRGSWFIALLFELAIAILTAVNSRQANLNSFDILHITFFCLRLASLVILVAWTCFALWTNSHPSLFDEETQPLLQPNGEQPDAQAATGEHANSSSYGSTTQSDAEETVWERREREGRAELEKRLQKDGNWVEYAKGFKILFPYVWPVGNRHLQLRAAAVVLCMLASNALNVLIPRQTGIIMDTLNGKPGNPWTAVINLALLRLLASGSGVELIRQWLWLPVKHFSRESLSRASFSHVMKLSADFHDSKNSSDMMVAMQGGYSITNAVESLLFQTVPMLIDMCIAIAYLSVKFGPYEGLITVATGIVFITLAARLVADTKSSTRNRQKALIKEHSIRYGGLSSWQTVNMFNQTIILTVGLMASAFLALTAPLQFFASLSKNMSDDFISAERLLALMKVKPSVANKQGARPLKFKRGDVNLDQVCFSYDKRKSILNSISLDVPAGTTVAFVGSTGAGKSTLLRLLQRDYDVTSGSIQIDGQDIRDVDSSSLRDRIGYVPQSALVFNDTIMNNVRYSRITATDEEVFEACRAACIHDKILGFPDGYETEVGEHGVKLSGGELQRLAIARALLKDPKIVLLDEATAAVDNATERDIQKSLRVLCKGRTTFVVAHRLSTIKGAGIIAVVEHGQIIETGTHDELIALGGRYFELAKDDTFRETEDSDDQAKMLDDANTLANDSCSERTTTETCKTHDENDQAKVPPESDGKSATGKRCQKEGSRLNPVAPEFTPRSMAATAANSGPKTASGGKPTTSSAIGNTGTWAVTGHPSKLRWSDEVSIMDDRGTSSTPKSVSTESSRRLRAKDSSESSFTASELRASEVMPAAIGIQNPGITPLPMGGKAKTNTIEASGRAALPSLARSSPESIAETTVVPSDIGNVVFMRPRYSRRIQSKSEPVHKSPKSESGKCNEPPAKSTDADTEQRRVTAQTVQTAQSNSPAPSMIPKPGNRGSPTVRQLPIPPRHSSDGKCGTYPTPAPRDNSGRASEGILSATKDKETASVAATSTAKNENHPLPKTGENQSIMTTSSRGGRTIRRPRAGSLRGRRGRLFRGPVAPGSQE</sequence>
<dbReference type="InterPro" id="IPR039421">
    <property type="entry name" value="Type_1_exporter"/>
</dbReference>
<evidence type="ECO:0000256" key="6">
    <source>
        <dbReference type="ARBA" id="ARBA00022989"/>
    </source>
</evidence>
<comment type="similarity">
    <text evidence="8">Belongs to the ABC transporter superfamily. ABCB family. Heavy Metal importer (TC 3.A.1.210) subfamily.</text>
</comment>
<evidence type="ECO:0000259" key="11">
    <source>
        <dbReference type="PROSITE" id="PS50893"/>
    </source>
</evidence>
<keyword evidence="14" id="KW-1185">Reference proteome</keyword>
<feature type="transmembrane region" description="Helical" evidence="10">
    <location>
        <begin position="387"/>
        <end position="406"/>
    </location>
</feature>
<feature type="compositionally biased region" description="Basic residues" evidence="9">
    <location>
        <begin position="1145"/>
        <end position="1162"/>
    </location>
</feature>
<dbReference type="SUPFAM" id="SSF90123">
    <property type="entry name" value="ABC transporter transmembrane region"/>
    <property type="match status" value="1"/>
</dbReference>
<dbReference type="Gene3D" id="3.40.50.300">
    <property type="entry name" value="P-loop containing nucleotide triphosphate hydrolases"/>
    <property type="match status" value="1"/>
</dbReference>
<dbReference type="InterPro" id="IPR011527">
    <property type="entry name" value="ABC1_TM_dom"/>
</dbReference>
<dbReference type="GO" id="GO:0016887">
    <property type="term" value="F:ATP hydrolysis activity"/>
    <property type="evidence" value="ECO:0007669"/>
    <property type="project" value="InterPro"/>
</dbReference>
<evidence type="ECO:0000256" key="9">
    <source>
        <dbReference type="SAM" id="MobiDB-lite"/>
    </source>
</evidence>
<dbReference type="GO" id="GO:0140359">
    <property type="term" value="F:ABC-type transporter activity"/>
    <property type="evidence" value="ECO:0007669"/>
    <property type="project" value="InterPro"/>
</dbReference>
<feature type="compositionally biased region" description="Basic and acidic residues" evidence="9">
    <location>
        <begin position="1009"/>
        <end position="1021"/>
    </location>
</feature>
<evidence type="ECO:0000256" key="7">
    <source>
        <dbReference type="ARBA" id="ARBA00023136"/>
    </source>
</evidence>
<reference evidence="13" key="1">
    <citation type="submission" date="2022-09" db="EMBL/GenBank/DDBJ databases">
        <title>Chromosome-level assembly of Trichoderma breve T069, a fungus used in development of biopesticide product.</title>
        <authorList>
            <person name="Lin R."/>
            <person name="Liu T."/>
        </authorList>
    </citation>
    <scope>NUCLEOTIDE SEQUENCE</scope>
    <source>
        <strain evidence="13">T069</strain>
    </source>
</reference>
<dbReference type="InterPro" id="IPR003593">
    <property type="entry name" value="AAA+_ATPase"/>
</dbReference>